<evidence type="ECO:0000313" key="10">
    <source>
        <dbReference type="EMBL" id="HIX68750.1"/>
    </source>
</evidence>
<dbReference type="CDD" id="cd00383">
    <property type="entry name" value="trans_reg_C"/>
    <property type="match status" value="1"/>
</dbReference>
<evidence type="ECO:0000256" key="4">
    <source>
        <dbReference type="ARBA" id="ARBA00023163"/>
    </source>
</evidence>
<evidence type="ECO:0000256" key="6">
    <source>
        <dbReference type="PROSITE-ProRule" id="PRU00169"/>
    </source>
</evidence>
<name>A0A9D1WZA1_9FIRM</name>
<dbReference type="PROSITE" id="PS51755">
    <property type="entry name" value="OMPR_PHOB"/>
    <property type="match status" value="1"/>
</dbReference>
<reference evidence="10" key="1">
    <citation type="journal article" date="2021" name="PeerJ">
        <title>Extensive microbial diversity within the chicken gut microbiome revealed by metagenomics and culture.</title>
        <authorList>
            <person name="Gilroy R."/>
            <person name="Ravi A."/>
            <person name="Getino M."/>
            <person name="Pursley I."/>
            <person name="Horton D.L."/>
            <person name="Alikhan N.F."/>
            <person name="Baker D."/>
            <person name="Gharbi K."/>
            <person name="Hall N."/>
            <person name="Watson M."/>
            <person name="Adriaenssens E.M."/>
            <person name="Foster-Nyarko E."/>
            <person name="Jarju S."/>
            <person name="Secka A."/>
            <person name="Antonio M."/>
            <person name="Oren A."/>
            <person name="Chaudhuri R.R."/>
            <person name="La Ragione R."/>
            <person name="Hildebrand F."/>
            <person name="Pallen M.J."/>
        </authorList>
    </citation>
    <scope>NUCLEOTIDE SEQUENCE</scope>
    <source>
        <strain evidence="10">CHK191-13928</strain>
    </source>
</reference>
<dbReference type="GO" id="GO:0005829">
    <property type="term" value="C:cytosol"/>
    <property type="evidence" value="ECO:0007669"/>
    <property type="project" value="TreeGrafter"/>
</dbReference>
<reference evidence="10" key="2">
    <citation type="submission" date="2021-04" db="EMBL/GenBank/DDBJ databases">
        <authorList>
            <person name="Gilroy R."/>
        </authorList>
    </citation>
    <scope>NUCLEOTIDE SEQUENCE</scope>
    <source>
        <strain evidence="10">CHK191-13928</strain>
    </source>
</reference>
<keyword evidence="3 7" id="KW-0238">DNA-binding</keyword>
<dbReference type="Gene3D" id="1.10.10.10">
    <property type="entry name" value="Winged helix-like DNA-binding domain superfamily/Winged helix DNA-binding domain"/>
    <property type="match status" value="1"/>
</dbReference>
<dbReference type="SMART" id="SM00862">
    <property type="entry name" value="Trans_reg_C"/>
    <property type="match status" value="1"/>
</dbReference>
<dbReference type="InterPro" id="IPR011006">
    <property type="entry name" value="CheY-like_superfamily"/>
</dbReference>
<dbReference type="PROSITE" id="PS50110">
    <property type="entry name" value="RESPONSE_REGULATORY"/>
    <property type="match status" value="1"/>
</dbReference>
<evidence type="ECO:0000313" key="11">
    <source>
        <dbReference type="Proteomes" id="UP000886721"/>
    </source>
</evidence>
<dbReference type="GO" id="GO:0006355">
    <property type="term" value="P:regulation of DNA-templated transcription"/>
    <property type="evidence" value="ECO:0007669"/>
    <property type="project" value="InterPro"/>
</dbReference>
<dbReference type="GO" id="GO:0032993">
    <property type="term" value="C:protein-DNA complex"/>
    <property type="evidence" value="ECO:0007669"/>
    <property type="project" value="TreeGrafter"/>
</dbReference>
<dbReference type="InterPro" id="IPR039420">
    <property type="entry name" value="WalR-like"/>
</dbReference>
<protein>
    <recommendedName>
        <fullName evidence="1">Stage 0 sporulation protein A homolog</fullName>
    </recommendedName>
</protein>
<feature type="domain" description="OmpR/PhoB-type" evidence="9">
    <location>
        <begin position="127"/>
        <end position="227"/>
    </location>
</feature>
<dbReference type="SUPFAM" id="SSF52172">
    <property type="entry name" value="CheY-like"/>
    <property type="match status" value="1"/>
</dbReference>
<comment type="function">
    <text evidence="5">May play the central regulatory role in sporulation. It may be an element of the effector pathway responsible for the activation of sporulation genes in response to nutritional stress. Spo0A may act in concert with spo0H (a sigma factor) to control the expression of some genes that are critical to the sporulation process.</text>
</comment>
<dbReference type="Pfam" id="PF00072">
    <property type="entry name" value="Response_reg"/>
    <property type="match status" value="1"/>
</dbReference>
<feature type="modified residue" description="4-aspartylphosphate" evidence="6">
    <location>
        <position position="53"/>
    </location>
</feature>
<evidence type="ECO:0000259" key="9">
    <source>
        <dbReference type="PROSITE" id="PS51755"/>
    </source>
</evidence>
<evidence type="ECO:0000256" key="7">
    <source>
        <dbReference type="PROSITE-ProRule" id="PRU01091"/>
    </source>
</evidence>
<dbReference type="Pfam" id="PF00486">
    <property type="entry name" value="Trans_reg_C"/>
    <property type="match status" value="1"/>
</dbReference>
<evidence type="ECO:0000256" key="3">
    <source>
        <dbReference type="ARBA" id="ARBA00023125"/>
    </source>
</evidence>
<gene>
    <name evidence="10" type="ORF">H9735_11605</name>
</gene>
<dbReference type="InterPro" id="IPR001789">
    <property type="entry name" value="Sig_transdc_resp-reg_receiver"/>
</dbReference>
<dbReference type="GO" id="GO:0000156">
    <property type="term" value="F:phosphorelay response regulator activity"/>
    <property type="evidence" value="ECO:0007669"/>
    <property type="project" value="TreeGrafter"/>
</dbReference>
<feature type="DNA-binding region" description="OmpR/PhoB-type" evidence="7">
    <location>
        <begin position="127"/>
        <end position="227"/>
    </location>
</feature>
<keyword evidence="6" id="KW-0597">Phosphoprotein</keyword>
<dbReference type="Proteomes" id="UP000886721">
    <property type="component" value="Unassembled WGS sequence"/>
</dbReference>
<dbReference type="Gene3D" id="6.10.250.690">
    <property type="match status" value="1"/>
</dbReference>
<evidence type="ECO:0000256" key="1">
    <source>
        <dbReference type="ARBA" id="ARBA00018672"/>
    </source>
</evidence>
<accession>A0A9D1WZA1</accession>
<sequence length="236" mass="26940">MTDILLLEDDESVNRGIEFTLQKAGYRVVSVFTISKARKILAEEAQIPMLICDVNLPDGRGTDLIAEIRNCDHKMHIICLTALDQEMDQVLGYEAGADDYVTKPFSLSVLLLKVNAFFRKQQNGEPGNIIQSGSLRADLDAMKLYRENKEISLTKNEWKMFCMFVNHPKQILSKAQILDQLFDMEGDFVDENTLAVYVRRLRGKVETDPSQPKFIKNIRGIGYVWDYPCERQGGRV</sequence>
<evidence type="ECO:0000256" key="5">
    <source>
        <dbReference type="ARBA" id="ARBA00024867"/>
    </source>
</evidence>
<dbReference type="GO" id="GO:0000976">
    <property type="term" value="F:transcription cis-regulatory region binding"/>
    <property type="evidence" value="ECO:0007669"/>
    <property type="project" value="TreeGrafter"/>
</dbReference>
<keyword evidence="4" id="KW-0804">Transcription</keyword>
<dbReference type="SMART" id="SM00448">
    <property type="entry name" value="REC"/>
    <property type="match status" value="1"/>
</dbReference>
<organism evidence="10 11">
    <name type="scientific">Candidatus Anaerostipes excrementavium</name>
    <dbReference type="NCBI Taxonomy" id="2838463"/>
    <lineage>
        <taxon>Bacteria</taxon>
        <taxon>Bacillati</taxon>
        <taxon>Bacillota</taxon>
        <taxon>Clostridia</taxon>
        <taxon>Lachnospirales</taxon>
        <taxon>Lachnospiraceae</taxon>
        <taxon>Anaerostipes</taxon>
    </lineage>
</organism>
<comment type="caution">
    <text evidence="10">The sequence shown here is derived from an EMBL/GenBank/DDBJ whole genome shotgun (WGS) entry which is preliminary data.</text>
</comment>
<dbReference type="PANTHER" id="PTHR48111:SF73">
    <property type="entry name" value="ALKALINE PHOSPHATASE SYNTHESIS TRANSCRIPTIONAL REGULATORY PROTEIN PHOP"/>
    <property type="match status" value="1"/>
</dbReference>
<dbReference type="InterPro" id="IPR001867">
    <property type="entry name" value="OmpR/PhoB-type_DNA-bd"/>
</dbReference>
<evidence type="ECO:0000256" key="2">
    <source>
        <dbReference type="ARBA" id="ARBA00023015"/>
    </source>
</evidence>
<keyword evidence="2" id="KW-0805">Transcription regulation</keyword>
<dbReference type="PANTHER" id="PTHR48111">
    <property type="entry name" value="REGULATOR OF RPOS"/>
    <property type="match status" value="1"/>
</dbReference>
<dbReference type="InterPro" id="IPR036388">
    <property type="entry name" value="WH-like_DNA-bd_sf"/>
</dbReference>
<feature type="domain" description="Response regulatory" evidence="8">
    <location>
        <begin position="3"/>
        <end position="118"/>
    </location>
</feature>
<dbReference type="CDD" id="cd17574">
    <property type="entry name" value="REC_OmpR"/>
    <property type="match status" value="1"/>
</dbReference>
<dbReference type="EMBL" id="DXEM01000034">
    <property type="protein sequence ID" value="HIX68750.1"/>
    <property type="molecule type" value="Genomic_DNA"/>
</dbReference>
<dbReference type="Gene3D" id="3.40.50.2300">
    <property type="match status" value="1"/>
</dbReference>
<proteinExistence type="predicted"/>
<evidence type="ECO:0000259" key="8">
    <source>
        <dbReference type="PROSITE" id="PS50110"/>
    </source>
</evidence>
<dbReference type="AlphaFoldDB" id="A0A9D1WZA1"/>